<protein>
    <submittedName>
        <fullName evidence="1">Uncharacterized protein</fullName>
    </submittedName>
</protein>
<accession>A0ABT8RMP7</accession>
<dbReference type="Proteomes" id="UP001168579">
    <property type="component" value="Unassembled WGS sequence"/>
</dbReference>
<keyword evidence="2" id="KW-1185">Reference proteome</keyword>
<gene>
    <name evidence="1" type="ORF">Q2T41_05905</name>
</gene>
<name>A0ABT8RMP7_9FLAO</name>
<proteinExistence type="predicted"/>
<comment type="caution">
    <text evidence="1">The sequence shown here is derived from an EMBL/GenBank/DDBJ whole genome shotgun (WGS) entry which is preliminary data.</text>
</comment>
<sequence length="131" mass="16144">MSIISILSKKKVLDKSDFYGEYTIDRNYFPGINADWQYNRYRFEIKDNDSIYFYSTDEEKIFKTYKGKIVTDKKRYTSRRIKFQMEQPTHHILTDNPTIYREPWDFFMVLNSPKYHNMYFRKGKWKKIDGK</sequence>
<dbReference type="EMBL" id="JAUKUC010000001">
    <property type="protein sequence ID" value="MDO1512186.1"/>
    <property type="molecule type" value="Genomic_DNA"/>
</dbReference>
<reference evidence="1" key="2">
    <citation type="submission" date="2023-06" db="EMBL/GenBank/DDBJ databases">
        <authorList>
            <person name="Lucena T."/>
            <person name="Sun Q."/>
        </authorList>
    </citation>
    <scope>NUCLEOTIDE SEQUENCE</scope>
    <source>
        <strain evidence="1">CECT 8869</strain>
    </source>
</reference>
<reference evidence="1" key="1">
    <citation type="journal article" date="2014" name="Int. J. Syst. Evol. Microbiol.">
        <title>Complete genome of a new Firmicutes species belonging to the dominant human colonic microbiota ('Ruminococcus bicirculans') reveals two chromosomes and a selective capacity to utilize plant glucans.</title>
        <authorList>
            <consortium name="NISC Comparative Sequencing Program"/>
            <person name="Wegmann U."/>
            <person name="Louis P."/>
            <person name="Goesmann A."/>
            <person name="Henrissat B."/>
            <person name="Duncan S.H."/>
            <person name="Flint H.J."/>
        </authorList>
    </citation>
    <scope>NUCLEOTIDE SEQUENCE</scope>
    <source>
        <strain evidence="1">CECT 8869</strain>
    </source>
</reference>
<organism evidence="1 2">
    <name type="scientific">Maribacter confluentis</name>
    <dbReference type="NCBI Taxonomy" id="1656093"/>
    <lineage>
        <taxon>Bacteria</taxon>
        <taxon>Pseudomonadati</taxon>
        <taxon>Bacteroidota</taxon>
        <taxon>Flavobacteriia</taxon>
        <taxon>Flavobacteriales</taxon>
        <taxon>Flavobacteriaceae</taxon>
        <taxon>Maribacter</taxon>
    </lineage>
</organism>
<evidence type="ECO:0000313" key="1">
    <source>
        <dbReference type="EMBL" id="MDO1512186.1"/>
    </source>
</evidence>
<evidence type="ECO:0000313" key="2">
    <source>
        <dbReference type="Proteomes" id="UP001168579"/>
    </source>
</evidence>
<dbReference type="RefSeq" id="WP_304435308.1">
    <property type="nucleotide sequence ID" value="NZ_JAUKUC010000001.1"/>
</dbReference>